<comment type="cofactor">
    <cofactor evidence="7">
        <name>heme</name>
        <dbReference type="ChEBI" id="CHEBI:30413"/>
    </cofactor>
    <text evidence="7">Binds 1 heme group per subunit.</text>
</comment>
<dbReference type="InterPro" id="IPR001486">
    <property type="entry name" value="Hemoglobin_trunc"/>
</dbReference>
<dbReference type="GO" id="GO:0020037">
    <property type="term" value="F:heme binding"/>
    <property type="evidence" value="ECO:0007669"/>
    <property type="project" value="InterPro"/>
</dbReference>
<evidence type="ECO:0000256" key="8">
    <source>
        <dbReference type="PIRSR" id="PIRSR601486-1"/>
    </source>
</evidence>
<evidence type="ECO:0000256" key="2">
    <source>
        <dbReference type="ARBA" id="ARBA00022448"/>
    </source>
</evidence>
<keyword evidence="10" id="KW-1185">Reference proteome</keyword>
<organism evidence="9 10">
    <name type="scientific">Agromyces intestinalis</name>
    <dbReference type="NCBI Taxonomy" id="2592652"/>
    <lineage>
        <taxon>Bacteria</taxon>
        <taxon>Bacillati</taxon>
        <taxon>Actinomycetota</taxon>
        <taxon>Actinomycetes</taxon>
        <taxon>Micrococcales</taxon>
        <taxon>Microbacteriaceae</taxon>
        <taxon>Agromyces</taxon>
    </lineage>
</organism>
<keyword evidence="6" id="KW-0561">Oxygen transport</keyword>
<dbReference type="AlphaFoldDB" id="A0A5C1YHA7"/>
<dbReference type="GO" id="GO:0046872">
    <property type="term" value="F:metal ion binding"/>
    <property type="evidence" value="ECO:0007669"/>
    <property type="project" value="UniProtKB-UniRule"/>
</dbReference>
<dbReference type="InterPro" id="IPR009050">
    <property type="entry name" value="Globin-like_sf"/>
</dbReference>
<evidence type="ECO:0000313" key="9">
    <source>
        <dbReference type="EMBL" id="QEO14427.1"/>
    </source>
</evidence>
<feature type="binding site" description="distal binding residue" evidence="8">
    <location>
        <position position="82"/>
    </location>
    <ligand>
        <name>heme</name>
        <dbReference type="ChEBI" id="CHEBI:30413"/>
    </ligand>
    <ligandPart>
        <name>Fe</name>
        <dbReference type="ChEBI" id="CHEBI:18248"/>
    </ligandPart>
</feature>
<name>A0A5C1YHA7_9MICO</name>
<evidence type="ECO:0000256" key="7">
    <source>
        <dbReference type="PIRSR" id="PIRSR002030-1"/>
    </source>
</evidence>
<dbReference type="CDD" id="cd00454">
    <property type="entry name" value="TrHb1_N"/>
    <property type="match status" value="1"/>
</dbReference>
<dbReference type="PIRSF" id="PIRSF002030">
    <property type="entry name" value="Globin_Protozoa/Cyanobacteria"/>
    <property type="match status" value="1"/>
</dbReference>
<evidence type="ECO:0000256" key="4">
    <source>
        <dbReference type="ARBA" id="ARBA00022723"/>
    </source>
</evidence>
<gene>
    <name evidence="9" type="ORF">FLP10_08320</name>
</gene>
<dbReference type="InterPro" id="IPR012292">
    <property type="entry name" value="Globin/Proto"/>
</dbReference>
<keyword evidence="2 6" id="KW-0813">Transport</keyword>
<feature type="binding site" description="proximal binding residue" evidence="7">
    <location>
        <position position="82"/>
    </location>
    <ligand>
        <name>heme</name>
        <dbReference type="ChEBI" id="CHEBI:30413"/>
    </ligand>
    <ligandPart>
        <name>Fe</name>
        <dbReference type="ChEBI" id="CHEBI:18248"/>
    </ligandPart>
</feature>
<keyword evidence="4 6" id="KW-0479">Metal-binding</keyword>
<reference evidence="9 10" key="1">
    <citation type="submission" date="2019-09" db="EMBL/GenBank/DDBJ databases">
        <title>Genome sequencing of strain KACC 19306.</title>
        <authorList>
            <person name="Heo J."/>
            <person name="Kim S.-J."/>
            <person name="Kim J.-S."/>
            <person name="Hong S.-B."/>
            <person name="Kwon S.-W."/>
        </authorList>
    </citation>
    <scope>NUCLEOTIDE SEQUENCE [LARGE SCALE GENOMIC DNA]</scope>
    <source>
        <strain evidence="9 10">KACC 19306</strain>
    </source>
</reference>
<evidence type="ECO:0000256" key="6">
    <source>
        <dbReference type="PIRNR" id="PIRNR002030"/>
    </source>
</evidence>
<dbReference type="RefSeq" id="WP_149160448.1">
    <property type="nucleotide sequence ID" value="NZ_CP043505.1"/>
</dbReference>
<evidence type="ECO:0000313" key="10">
    <source>
        <dbReference type="Proteomes" id="UP000324678"/>
    </source>
</evidence>
<evidence type="ECO:0000256" key="3">
    <source>
        <dbReference type="ARBA" id="ARBA00022617"/>
    </source>
</evidence>
<dbReference type="KEGG" id="ail:FLP10_08320"/>
<dbReference type="Pfam" id="PF01152">
    <property type="entry name" value="Bac_globin"/>
    <property type="match status" value="1"/>
</dbReference>
<feature type="binding site" description="distal binding residue" evidence="8">
    <location>
        <position position="58"/>
    </location>
    <ligand>
        <name>heme</name>
        <dbReference type="ChEBI" id="CHEBI:30413"/>
    </ligand>
    <ligandPart>
        <name>Fe</name>
        <dbReference type="ChEBI" id="CHEBI:18248"/>
    </ligandPart>
</feature>
<dbReference type="GO" id="GO:0019825">
    <property type="term" value="F:oxygen binding"/>
    <property type="evidence" value="ECO:0007669"/>
    <property type="project" value="InterPro"/>
</dbReference>
<evidence type="ECO:0000256" key="5">
    <source>
        <dbReference type="ARBA" id="ARBA00023004"/>
    </source>
</evidence>
<evidence type="ECO:0000256" key="1">
    <source>
        <dbReference type="ARBA" id="ARBA00009660"/>
    </source>
</evidence>
<keyword evidence="5 6" id="KW-0408">Iron</keyword>
<keyword evidence="3 6" id="KW-0349">Heme</keyword>
<dbReference type="SUPFAM" id="SSF46458">
    <property type="entry name" value="Globin-like"/>
    <property type="match status" value="1"/>
</dbReference>
<accession>A0A5C1YHA7</accession>
<dbReference type="Gene3D" id="1.10.490.10">
    <property type="entry name" value="Globins"/>
    <property type="match status" value="1"/>
</dbReference>
<dbReference type="GO" id="GO:0005344">
    <property type="term" value="F:oxygen carrier activity"/>
    <property type="evidence" value="ECO:0007669"/>
    <property type="project" value="UniProtKB-UniRule"/>
</dbReference>
<sequence length="132" mass="13759">MTINGDQASELVAESDYDAVGGGKAIAAVVDRFYELVTADEQLSGYFDGVSMPRLKRHQVALVSQVMGGPVEYSGRDLGVAHAPLGITEDHFGAVVVHLVTALTEAGVPSPIIDRVGAALAQTEPEIVATRG</sequence>
<dbReference type="InterPro" id="IPR016339">
    <property type="entry name" value="Hemoglobin_trunc_I"/>
</dbReference>
<proteinExistence type="inferred from homology"/>
<dbReference type="Proteomes" id="UP000324678">
    <property type="component" value="Chromosome"/>
</dbReference>
<comment type="similarity">
    <text evidence="1 6">Belongs to the truncated hemoglobin family. Group I subfamily.</text>
</comment>
<dbReference type="EMBL" id="CP043505">
    <property type="protein sequence ID" value="QEO14427.1"/>
    <property type="molecule type" value="Genomic_DNA"/>
</dbReference>
<dbReference type="OrthoDB" id="9798157at2"/>
<protein>
    <recommendedName>
        <fullName evidence="6">Group 1 truncated hemoglobin</fullName>
    </recommendedName>
</protein>